<evidence type="ECO:0000259" key="1">
    <source>
        <dbReference type="Pfam" id="PF04492"/>
    </source>
</evidence>
<dbReference type="RefSeq" id="WP_081733964.1">
    <property type="nucleotide sequence ID" value="NZ_CP006943.1"/>
</dbReference>
<dbReference type="PATRIC" id="fig|1433287.3.peg.884"/>
<dbReference type="OrthoDB" id="5690555at2"/>
<evidence type="ECO:0000313" key="2">
    <source>
        <dbReference type="EMBL" id="AHG75410.1"/>
    </source>
</evidence>
<accession>W0QC50</accession>
<sequence length="352" mass="40372">MNTQPKATNPILKLHPKQSEAKKVSVDDGYTAIPNALLDAILKFDFSNAQRKVVLAVLRKTLSWHKEMDWICNEQLAEMANLPDISKASRTKNELLRMKVLVQDGKKIGVNLVVSEWENEIVQNDKTVQNNKQNCTKRQKVLYETTTTKETITKEKINISPHTPQGGGVEKNVDEKILTQANELLAYYNDLAKSTCRSAEPFFKLLQKTTCREAYAVDDIKIVIRWALSVWKNRTGKPKPENICRVKRFDGYLADATAWAKYADFDTQTVIETYNDILGERLIPIEDDDDYAAQQILDLLPRLEHKTVSAFKAYFQAFANNANPYYFEPERKIGFSFLMKPETLMKTRRGEI</sequence>
<dbReference type="Gene3D" id="1.10.10.10">
    <property type="entry name" value="Winged helix-like DNA-binding domain superfamily/Winged helix DNA-binding domain"/>
    <property type="match status" value="1"/>
</dbReference>
<dbReference type="InterPro" id="IPR006497">
    <property type="entry name" value="Phage_lambda_VrpO_N"/>
</dbReference>
<dbReference type="STRING" id="1433287.X808_8870"/>
<protein>
    <recommendedName>
        <fullName evidence="1">Bacteriophage lambda Replication protein O N-terminal domain-containing protein</fullName>
    </recommendedName>
</protein>
<dbReference type="GO" id="GO:0006260">
    <property type="term" value="P:DNA replication"/>
    <property type="evidence" value="ECO:0007669"/>
    <property type="project" value="InterPro"/>
</dbReference>
<keyword evidence="3" id="KW-1185">Reference proteome</keyword>
<dbReference type="HOGENOM" id="CLU_042916_3_1_6"/>
<organism evidence="2 3">
    <name type="scientific">Mannheimia varigena USDA-ARS-USMARC-1296</name>
    <dbReference type="NCBI Taxonomy" id="1433287"/>
    <lineage>
        <taxon>Bacteria</taxon>
        <taxon>Pseudomonadati</taxon>
        <taxon>Pseudomonadota</taxon>
        <taxon>Gammaproteobacteria</taxon>
        <taxon>Pasteurellales</taxon>
        <taxon>Pasteurellaceae</taxon>
        <taxon>Mannheimia</taxon>
    </lineage>
</organism>
<name>W0QC50_9PAST</name>
<dbReference type="AlphaFoldDB" id="W0QC50"/>
<dbReference type="NCBIfam" id="TIGR01610">
    <property type="entry name" value="phage_O_Nterm"/>
    <property type="match status" value="1"/>
</dbReference>
<proteinExistence type="predicted"/>
<dbReference type="eggNOG" id="ENOG502Z95I">
    <property type="taxonomic scope" value="Bacteria"/>
</dbReference>
<dbReference type="EMBL" id="CP006943">
    <property type="protein sequence ID" value="AHG75410.1"/>
    <property type="molecule type" value="Genomic_DNA"/>
</dbReference>
<feature type="domain" description="Bacteriophage lambda Replication protein O N-terminal" evidence="1">
    <location>
        <begin position="23"/>
        <end position="117"/>
    </location>
</feature>
<evidence type="ECO:0000313" key="3">
    <source>
        <dbReference type="Proteomes" id="UP000066995"/>
    </source>
</evidence>
<dbReference type="Pfam" id="PF04492">
    <property type="entry name" value="Phage_rep_O"/>
    <property type="match status" value="1"/>
</dbReference>
<reference evidence="2 3" key="1">
    <citation type="submission" date="2013-12" db="EMBL/GenBank/DDBJ databases">
        <title>Annotation of the Mannheimia varigena USDA-ARS-USMARC-1296 complete genome.</title>
        <authorList>
            <person name="Harhay G.P."/>
            <person name="Clawson M.L."/>
            <person name="Murray R.W."/>
            <person name="Lubbers B.V."/>
            <person name="Heaton M.P."/>
            <person name="Chitko-Mckown C.G."/>
            <person name="Harhay D.M."/>
            <person name="Smith T.P.L."/>
        </authorList>
    </citation>
    <scope>NUCLEOTIDE SEQUENCE [LARGE SCALE GENOMIC DNA]</scope>
    <source>
        <strain evidence="2 3">USDA-ARS-USMARC-1296</strain>
    </source>
</reference>
<dbReference type="Proteomes" id="UP000066995">
    <property type="component" value="Chromosome"/>
</dbReference>
<dbReference type="InterPro" id="IPR036388">
    <property type="entry name" value="WH-like_DNA-bd_sf"/>
</dbReference>
<dbReference type="KEGG" id="mvi:X808_8870"/>
<gene>
    <name evidence="2" type="ORF">X808_8870</name>
</gene>